<feature type="transmembrane region" description="Helical" evidence="11">
    <location>
        <begin position="204"/>
        <end position="223"/>
    </location>
</feature>
<dbReference type="Proteomes" id="UP000321192">
    <property type="component" value="Unassembled WGS sequence"/>
</dbReference>
<evidence type="ECO:0000313" key="13">
    <source>
        <dbReference type="EMBL" id="TXH90950.1"/>
    </source>
</evidence>
<dbReference type="GO" id="GO:0016020">
    <property type="term" value="C:membrane"/>
    <property type="evidence" value="ECO:0007669"/>
    <property type="project" value="UniProtKB-SubCell"/>
</dbReference>
<dbReference type="InterPro" id="IPR000701">
    <property type="entry name" value="SuccDH_FuR_B_TM-su"/>
</dbReference>
<dbReference type="Gene3D" id="1.20.1300.10">
    <property type="entry name" value="Fumarate reductase/succinate dehydrogenase, transmembrane subunit"/>
    <property type="match status" value="1"/>
</dbReference>
<feature type="transmembrane region" description="Helical" evidence="11">
    <location>
        <begin position="161"/>
        <end position="183"/>
    </location>
</feature>
<organism evidence="12 14">
    <name type="scientific">Thauera aminoaromatica</name>
    <dbReference type="NCBI Taxonomy" id="164330"/>
    <lineage>
        <taxon>Bacteria</taxon>
        <taxon>Pseudomonadati</taxon>
        <taxon>Pseudomonadota</taxon>
        <taxon>Betaproteobacteria</taxon>
        <taxon>Rhodocyclales</taxon>
        <taxon>Zoogloeaceae</taxon>
        <taxon>Thauera</taxon>
    </lineage>
</organism>
<reference evidence="13 15" key="3">
    <citation type="submission" date="2018-09" db="EMBL/GenBank/DDBJ databases">
        <title>Metagenome Assembled Genomes from an Advanced Water Purification Facility.</title>
        <authorList>
            <person name="Stamps B.W."/>
            <person name="Spear J.R."/>
        </authorList>
    </citation>
    <scope>NUCLEOTIDE SEQUENCE [LARGE SCALE GENOMIC DNA]</scope>
    <source>
        <strain evidence="13">Bin_27_1</strain>
    </source>
</reference>
<name>C4ZP54_THASP</name>
<feature type="binding site" description="axial binding residue" evidence="10">
    <location>
        <position position="86"/>
    </location>
    <ligand>
        <name>heme b</name>
        <dbReference type="ChEBI" id="CHEBI:60344"/>
        <label>bD</label>
    </ligand>
    <ligandPart>
        <name>Fe</name>
        <dbReference type="ChEBI" id="CHEBI:18248"/>
    </ligandPart>
</feature>
<dbReference type="eggNOG" id="ENOG502ZBTX">
    <property type="taxonomic scope" value="Bacteria"/>
</dbReference>
<comment type="cofactor">
    <cofactor evidence="1">
        <name>heme</name>
        <dbReference type="ChEBI" id="CHEBI:30413"/>
    </cofactor>
</comment>
<feature type="transmembrane region" description="Helical" evidence="11">
    <location>
        <begin position="118"/>
        <end position="141"/>
    </location>
</feature>
<dbReference type="EMBL" id="CP001281">
    <property type="protein sequence ID" value="ACK54250.1"/>
    <property type="molecule type" value="Genomic_DNA"/>
</dbReference>
<dbReference type="InterPro" id="IPR034804">
    <property type="entry name" value="SQR/QFR_C/D"/>
</dbReference>
<reference evidence="12 14" key="2">
    <citation type="journal article" date="2012" name="Stand. Genomic Sci.">
        <title>Complete genome sequence of Thauera aminoaromatica strain MZ1T.</title>
        <authorList>
            <person name="Jiang K."/>
            <person name="Sanseverino J."/>
            <person name="Chauhan A."/>
            <person name="Lucas S."/>
            <person name="Copeland A."/>
            <person name="Lapidus A."/>
            <person name="Del Rio T.G."/>
            <person name="Dalin E."/>
            <person name="Tice H."/>
            <person name="Bruce D."/>
            <person name="Goodwin L."/>
            <person name="Pitluck S."/>
            <person name="Sims D."/>
            <person name="Brettin T."/>
            <person name="Detter J.C."/>
            <person name="Han C."/>
            <person name="Chang Y.J."/>
            <person name="Larimer F."/>
            <person name="Land M."/>
            <person name="Hauser L."/>
            <person name="Kyrpides N.C."/>
            <person name="Mikhailova N."/>
            <person name="Moser S."/>
            <person name="Jegier P."/>
            <person name="Close D."/>
            <person name="Debruyn J.M."/>
            <person name="Wang Y."/>
            <person name="Layton A.C."/>
            <person name="Allen M.S."/>
            <person name="Sayler G.S."/>
        </authorList>
    </citation>
    <scope>NUCLEOTIDE SEQUENCE [LARGE SCALE GENOMIC DNA]</scope>
    <source>
        <strain evidence="12 14">MZ1T</strain>
    </source>
</reference>
<dbReference type="AlphaFoldDB" id="C4ZP54"/>
<evidence type="ECO:0000256" key="10">
    <source>
        <dbReference type="PIRSR" id="PIRSR000177-1"/>
    </source>
</evidence>
<feature type="transmembrane region" description="Helical" evidence="11">
    <location>
        <begin position="28"/>
        <end position="48"/>
    </location>
</feature>
<evidence type="ECO:0000256" key="1">
    <source>
        <dbReference type="ARBA" id="ARBA00001971"/>
    </source>
</evidence>
<evidence type="ECO:0000313" key="14">
    <source>
        <dbReference type="Proteomes" id="UP000002186"/>
    </source>
</evidence>
<comment type="subcellular location">
    <subcellularLocation>
        <location evidence="3">Membrane</location>
    </subcellularLocation>
</comment>
<dbReference type="Pfam" id="PF01127">
    <property type="entry name" value="Sdh_cyt"/>
    <property type="match status" value="1"/>
</dbReference>
<keyword evidence="5 11" id="KW-0812">Transmembrane</keyword>
<feature type="transmembrane region" description="Helical" evidence="11">
    <location>
        <begin position="68"/>
        <end position="91"/>
    </location>
</feature>
<keyword evidence="14" id="KW-1185">Reference proteome</keyword>
<feature type="binding site" description="axial binding residue" evidence="10">
    <location>
        <position position="175"/>
    </location>
    <ligand>
        <name>heme b</name>
        <dbReference type="ChEBI" id="CHEBI:60344"/>
        <label>bD</label>
    </ligand>
    <ligandPart>
        <name>Fe</name>
        <dbReference type="ChEBI" id="CHEBI:18248"/>
    </ligandPart>
</feature>
<proteinExistence type="predicted"/>
<gene>
    <name evidence="12" type="ordered locus">Tmz1t_1492</name>
    <name evidence="13" type="ORF">E6Q80_03125</name>
</gene>
<evidence type="ECO:0000256" key="11">
    <source>
        <dbReference type="SAM" id="Phobius"/>
    </source>
</evidence>
<evidence type="ECO:0000313" key="15">
    <source>
        <dbReference type="Proteomes" id="UP000321192"/>
    </source>
</evidence>
<evidence type="ECO:0000256" key="5">
    <source>
        <dbReference type="ARBA" id="ARBA00022692"/>
    </source>
</evidence>
<evidence type="ECO:0000256" key="3">
    <source>
        <dbReference type="ARBA" id="ARBA00004370"/>
    </source>
</evidence>
<protein>
    <submittedName>
        <fullName evidence="13">Fumarate reductase cytochrome b subunit</fullName>
    </submittedName>
    <submittedName>
        <fullName evidence="12">Fumarate reductase respiratory complex transmembrane subunit</fullName>
    </submittedName>
</protein>
<dbReference type="HOGENOM" id="CLU_075821_0_0_4"/>
<dbReference type="InterPro" id="IPR004224">
    <property type="entry name" value="Fum_red_B_TM"/>
</dbReference>
<dbReference type="RefSeq" id="WP_012585047.1">
    <property type="nucleotide sequence ID" value="NC_011662.2"/>
</dbReference>
<keyword evidence="4 10" id="KW-0349">Heme</keyword>
<keyword evidence="8 10" id="KW-0408">Iron</keyword>
<comment type="function">
    <text evidence="2">Membrane-anchoring subunit of succinate dehydrogenase (SDH).</text>
</comment>
<dbReference type="NCBIfam" id="NF010072">
    <property type="entry name" value="PRK13553.1"/>
    <property type="match status" value="1"/>
</dbReference>
<feature type="binding site" description="axial binding residue" evidence="10">
    <location>
        <position position="136"/>
    </location>
    <ligand>
        <name>heme b</name>
        <dbReference type="ChEBI" id="CHEBI:60344"/>
        <label>bD</label>
    </ligand>
    <ligandPart>
        <name>Fe</name>
        <dbReference type="ChEBI" id="CHEBI:18248"/>
    </ligandPart>
</feature>
<evidence type="ECO:0000256" key="2">
    <source>
        <dbReference type="ARBA" id="ARBA00004050"/>
    </source>
</evidence>
<evidence type="ECO:0000256" key="6">
    <source>
        <dbReference type="ARBA" id="ARBA00022723"/>
    </source>
</evidence>
<accession>C4ZP54</accession>
<dbReference type="GO" id="GO:0046872">
    <property type="term" value="F:metal ion binding"/>
    <property type="evidence" value="ECO:0007669"/>
    <property type="project" value="UniProtKB-KW"/>
</dbReference>
<evidence type="ECO:0000256" key="8">
    <source>
        <dbReference type="ARBA" id="ARBA00023004"/>
    </source>
</evidence>
<keyword evidence="9 11" id="KW-0472">Membrane</keyword>
<dbReference type="OrthoDB" id="9153108at2"/>
<dbReference type="STRING" id="85643.Tmz1t_1492"/>
<accession>A0A5C7T5K5</accession>
<evidence type="ECO:0000256" key="9">
    <source>
        <dbReference type="ARBA" id="ARBA00023136"/>
    </source>
</evidence>
<dbReference type="SUPFAM" id="SSF81343">
    <property type="entry name" value="Fumarate reductase respiratory complex transmembrane subunits"/>
    <property type="match status" value="1"/>
</dbReference>
<keyword evidence="7 11" id="KW-1133">Transmembrane helix</keyword>
<dbReference type="GO" id="GO:0006099">
    <property type="term" value="P:tricarboxylic acid cycle"/>
    <property type="evidence" value="ECO:0007669"/>
    <property type="project" value="InterPro"/>
</dbReference>
<evidence type="ECO:0000256" key="4">
    <source>
        <dbReference type="ARBA" id="ARBA00022617"/>
    </source>
</evidence>
<dbReference type="EMBL" id="SSFD01000044">
    <property type="protein sequence ID" value="TXH90950.1"/>
    <property type="molecule type" value="Genomic_DNA"/>
</dbReference>
<reference evidence="14" key="1">
    <citation type="submission" date="2009-05" db="EMBL/GenBank/DDBJ databases">
        <title>Complete sequence of chromosome of Thauera sp. MZ1T.</title>
        <authorList>
            <consortium name="US DOE Joint Genome Institute"/>
            <person name="Lucas S."/>
            <person name="Copeland A."/>
            <person name="Lapidus A."/>
            <person name="Glavina del Rio T."/>
            <person name="Dalin E."/>
            <person name="Tice H."/>
            <person name="Bruce D."/>
            <person name="Goodwin L."/>
            <person name="Pitluck S."/>
            <person name="Sims D."/>
            <person name="Brettin T."/>
            <person name="Detter J.C."/>
            <person name="Han C."/>
            <person name="Larimer F."/>
            <person name="Land M."/>
            <person name="Hauser L."/>
            <person name="Kyrpides N."/>
            <person name="Mikhailova N."/>
            <person name="Sayler G.S."/>
        </authorList>
    </citation>
    <scope>NUCLEOTIDE SEQUENCE [LARGE SCALE GENOMIC DNA]</scope>
    <source>
        <strain evidence="14">MZ1T</strain>
    </source>
</reference>
<evidence type="ECO:0000256" key="7">
    <source>
        <dbReference type="ARBA" id="ARBA00022989"/>
    </source>
</evidence>
<dbReference type="KEGG" id="tmz:Tmz1t_1492"/>
<keyword evidence="6 10" id="KW-0479">Metal-binding</keyword>
<sequence length="254" mass="28794">MTLPRPCAASAASPWPARLDLLQSLSGLALALFMWLHMGFVSAILISADFAWAVARFFEGYFFLPRPQAWLVTAFVASIALLFALHALLALRRFPADWRQYRIAARHGSRLRHGDTTLWFVQVATGFAMFFLAPVHLYAMFMHPDLIGPYESADRVWTGGFWPLYLALLFAVEVHGSVGLYRLAVKWGWFEGRDARTTRRRLKLAMWGLIAFLLTLGLTTLLAEIRMGIEHAPRAGERYVPTWQRSPTAVEEAR</sequence>
<feature type="binding site" description="axial binding residue" evidence="10">
    <location>
        <position position="37"/>
    </location>
    <ligand>
        <name>heme b</name>
        <dbReference type="ChEBI" id="CHEBI:60344"/>
        <label>bD</label>
    </ligand>
    <ligandPart>
        <name>Fe</name>
        <dbReference type="ChEBI" id="CHEBI:18248"/>
    </ligandPart>
</feature>
<dbReference type="Proteomes" id="UP000002186">
    <property type="component" value="Chromosome"/>
</dbReference>
<dbReference type="CDD" id="cd00581">
    <property type="entry name" value="QFR_TypeB_TM"/>
    <property type="match status" value="1"/>
</dbReference>
<evidence type="ECO:0000313" key="12">
    <source>
        <dbReference type="EMBL" id="ACK54250.1"/>
    </source>
</evidence>
<dbReference type="PIRSF" id="PIRSF000177">
    <property type="entry name" value="Fumar_rd_cyt_b"/>
    <property type="match status" value="1"/>
</dbReference>